<evidence type="ECO:0000256" key="1">
    <source>
        <dbReference type="SAM" id="Phobius"/>
    </source>
</evidence>
<evidence type="ECO:0000313" key="2">
    <source>
        <dbReference type="EMBL" id="PHK99301.1"/>
    </source>
</evidence>
<dbReference type="EMBL" id="PDLO01000002">
    <property type="protein sequence ID" value="PHK99301.1"/>
    <property type="molecule type" value="Genomic_DNA"/>
</dbReference>
<evidence type="ECO:0000313" key="3">
    <source>
        <dbReference type="Proteomes" id="UP000226437"/>
    </source>
</evidence>
<dbReference type="OrthoDB" id="1525231at2"/>
<keyword evidence="1" id="KW-0812">Transmembrane</keyword>
<proteinExistence type="predicted"/>
<keyword evidence="3" id="KW-1185">Reference proteome</keyword>
<dbReference type="AlphaFoldDB" id="A0A2G0CH63"/>
<keyword evidence="1" id="KW-0472">Membrane</keyword>
<reference evidence="2 3" key="1">
    <citation type="submission" date="2017-10" db="EMBL/GenBank/DDBJ databases">
        <title>The draft genome sequence of Lewinella marina KCTC 32374.</title>
        <authorList>
            <person name="Wang K."/>
        </authorList>
    </citation>
    <scope>NUCLEOTIDE SEQUENCE [LARGE SCALE GENOMIC DNA]</scope>
    <source>
        <strain evidence="2 3">MKG-38</strain>
    </source>
</reference>
<name>A0A2G0CH63_9BACT</name>
<protein>
    <submittedName>
        <fullName evidence="2">Uncharacterized protein</fullName>
    </submittedName>
</protein>
<dbReference type="Proteomes" id="UP000226437">
    <property type="component" value="Unassembled WGS sequence"/>
</dbReference>
<dbReference type="RefSeq" id="WP_099105916.1">
    <property type="nucleotide sequence ID" value="NZ_JAATJF010000002.1"/>
</dbReference>
<organism evidence="2 3">
    <name type="scientific">Neolewinella marina</name>
    <dbReference type="NCBI Taxonomy" id="438751"/>
    <lineage>
        <taxon>Bacteria</taxon>
        <taxon>Pseudomonadati</taxon>
        <taxon>Bacteroidota</taxon>
        <taxon>Saprospiria</taxon>
        <taxon>Saprospirales</taxon>
        <taxon>Lewinellaceae</taxon>
        <taxon>Neolewinella</taxon>
    </lineage>
</organism>
<feature type="transmembrane region" description="Helical" evidence="1">
    <location>
        <begin position="44"/>
        <end position="64"/>
    </location>
</feature>
<sequence>MYRLFLLLLVLLTCLVTLYLDWPWYVPAFGAAVAAGLLPVWRRSGFYFSFLAAVMMWGCYAGYLHLLSEGRLGDRLAVTFGVPTGWVLVVVTALWGGLTAGLGGLLGASLRIAIAGGKR</sequence>
<keyword evidence="1" id="KW-1133">Transmembrane helix</keyword>
<gene>
    <name evidence="2" type="ORF">CGL56_07550</name>
</gene>
<comment type="caution">
    <text evidence="2">The sequence shown here is derived from an EMBL/GenBank/DDBJ whole genome shotgun (WGS) entry which is preliminary data.</text>
</comment>
<accession>A0A2G0CH63</accession>